<keyword evidence="1" id="KW-0472">Membrane</keyword>
<keyword evidence="1" id="KW-1133">Transmembrane helix</keyword>
<dbReference type="PANTHER" id="PTHR35342">
    <property type="entry name" value="TRICARBOXYLIC TRANSPORT PROTEIN"/>
    <property type="match status" value="1"/>
</dbReference>
<protein>
    <submittedName>
        <fullName evidence="3">Tripartite tricarboxylate transporter permease</fullName>
    </submittedName>
</protein>
<organism evidence="3 4">
    <name type="scientific">Kocuria rosea</name>
    <name type="common">Deinococcus erythromyxa</name>
    <name type="synonym">Micrococcus rubens</name>
    <dbReference type="NCBI Taxonomy" id="1275"/>
    <lineage>
        <taxon>Bacteria</taxon>
        <taxon>Bacillati</taxon>
        <taxon>Actinomycetota</taxon>
        <taxon>Actinomycetes</taxon>
        <taxon>Micrococcales</taxon>
        <taxon>Micrococcaceae</taxon>
        <taxon>Kocuria</taxon>
    </lineage>
</organism>
<gene>
    <name evidence="3" type="ORF">E2R59_17125</name>
</gene>
<sequence length="500" mass="51832">MDSLPLLLEGFAAALTPMNLLYVFFGAMLGTAVGVLPGLGSSMAVALLLPVTFTLDPTGAFIMFAGVYFGGLFGDSISGILLNTPGNSSAIASTFEGHKMALSGRAAQALATAAIGAFSGGLIATTLVAFGAPLMAEMATLFGPAEYFALAVFAFVAISAVVADSVLKGLAALLIGLAIAFVGIDAQSGASRFTLGIPQFFDGISIIVVTVGMLALGEVFYIASRRNHPTTALVTTQGRPWLSLREMRQAAPAWLRGTAYGLPFGIIPVGGSEIPTFLAYGTERRLDRRRRNPMFGRGAIQGVAAPEAAGNATAGTAMGALLTLGLPTSSTAAIMLAAFVQYGMQPGPLLFETNGDLVWTLLASLFIGLVVLLILNLPFAPLWAKLLVVPRQYLYSGIALFAALGVYASGGSLADVFLLIGIGLIGFLLRRYGLPLAPVLIAVVLGPLAETELRRTLAISEGDATALISSGITITLYTLLAAAMIAIAIVRLRQRSRVDV</sequence>
<feature type="transmembrane region" description="Helical" evidence="1">
    <location>
        <begin position="357"/>
        <end position="381"/>
    </location>
</feature>
<dbReference type="Proteomes" id="UP000295163">
    <property type="component" value="Unassembled WGS sequence"/>
</dbReference>
<feature type="transmembrane region" description="Helical" evidence="1">
    <location>
        <begin position="20"/>
        <end position="49"/>
    </location>
</feature>
<dbReference type="AlphaFoldDB" id="A0A4R5Y3H6"/>
<evidence type="ECO:0000313" key="4">
    <source>
        <dbReference type="Proteomes" id="UP000295163"/>
    </source>
</evidence>
<dbReference type="PANTHER" id="PTHR35342:SF5">
    <property type="entry name" value="TRICARBOXYLIC TRANSPORT PROTEIN"/>
    <property type="match status" value="1"/>
</dbReference>
<evidence type="ECO:0000313" key="3">
    <source>
        <dbReference type="EMBL" id="TDL38156.1"/>
    </source>
</evidence>
<proteinExistence type="predicted"/>
<evidence type="ECO:0000256" key="1">
    <source>
        <dbReference type="SAM" id="Phobius"/>
    </source>
</evidence>
<dbReference type="InterPro" id="IPR002823">
    <property type="entry name" value="DUF112_TM"/>
</dbReference>
<comment type="caution">
    <text evidence="3">The sequence shown here is derived from an EMBL/GenBank/DDBJ whole genome shotgun (WGS) entry which is preliminary data.</text>
</comment>
<feature type="transmembrane region" description="Helical" evidence="1">
    <location>
        <begin position="469"/>
        <end position="490"/>
    </location>
</feature>
<keyword evidence="1" id="KW-0812">Transmembrane</keyword>
<reference evidence="3 4" key="1">
    <citation type="submission" date="2019-03" db="EMBL/GenBank/DDBJ databases">
        <title>Genome Sequencing and Assembly of Various Microbes Isolated from Partially Reclaimed Soil and Acid Mine Drainage (AMD) Site.</title>
        <authorList>
            <person name="Steinbock B."/>
            <person name="Bechtold R."/>
            <person name="Sevigny J.L."/>
            <person name="Thomas D."/>
            <person name="Cuthill L.R."/>
            <person name="Aveiro Johannsen E.J."/>
            <person name="Thomas K."/>
            <person name="Ghosh A."/>
        </authorList>
    </citation>
    <scope>NUCLEOTIDE SEQUENCE [LARGE SCALE GENOMIC DNA]</scope>
    <source>
        <strain evidence="3 4">S-A3</strain>
    </source>
</reference>
<dbReference type="Pfam" id="PF01970">
    <property type="entry name" value="TctA"/>
    <property type="match status" value="1"/>
</dbReference>
<feature type="domain" description="DUF112" evidence="2">
    <location>
        <begin position="20"/>
        <end position="440"/>
    </location>
</feature>
<name>A0A4R5Y3H6_KOCRO</name>
<evidence type="ECO:0000259" key="2">
    <source>
        <dbReference type="Pfam" id="PF01970"/>
    </source>
</evidence>
<feature type="transmembrane region" description="Helical" evidence="1">
    <location>
        <begin position="109"/>
        <end position="135"/>
    </location>
</feature>
<dbReference type="GeneID" id="64349144"/>
<feature type="transmembrane region" description="Helical" evidence="1">
    <location>
        <begin position="200"/>
        <end position="223"/>
    </location>
</feature>
<feature type="transmembrane region" description="Helical" evidence="1">
    <location>
        <begin position="393"/>
        <end position="420"/>
    </location>
</feature>
<dbReference type="EMBL" id="SMZT01000011">
    <property type="protein sequence ID" value="TDL38156.1"/>
    <property type="molecule type" value="Genomic_DNA"/>
</dbReference>
<dbReference type="RefSeq" id="WP_133411587.1">
    <property type="nucleotide sequence ID" value="NZ_SMZT01000011.1"/>
</dbReference>
<feature type="transmembrane region" description="Helical" evidence="1">
    <location>
        <begin position="147"/>
        <end position="163"/>
    </location>
</feature>
<feature type="transmembrane region" description="Helical" evidence="1">
    <location>
        <begin position="61"/>
        <end position="82"/>
    </location>
</feature>
<accession>A0A4R5Y3H6</accession>
<feature type="transmembrane region" description="Helical" evidence="1">
    <location>
        <begin position="169"/>
        <end position="188"/>
    </location>
</feature>